<evidence type="ECO:0000313" key="1">
    <source>
        <dbReference type="EMBL" id="RDB26444.1"/>
    </source>
</evidence>
<comment type="caution">
    <text evidence="1">The sequence shown here is derived from an EMBL/GenBank/DDBJ whole genome shotgun (WGS) entry which is preliminary data.</text>
</comment>
<dbReference type="AlphaFoldDB" id="A0A369K3U5"/>
<name>A0A369K3U5_HYPMA</name>
<dbReference type="EMBL" id="LUEZ02000032">
    <property type="protein sequence ID" value="RDB26444.1"/>
    <property type="molecule type" value="Genomic_DNA"/>
</dbReference>
<reference evidence="1" key="1">
    <citation type="submission" date="2018-04" db="EMBL/GenBank/DDBJ databases">
        <title>Whole genome sequencing of Hypsizygus marmoreus.</title>
        <authorList>
            <person name="Choi I.-G."/>
            <person name="Min B."/>
            <person name="Kim J.-G."/>
            <person name="Kim S."/>
            <person name="Oh Y.-L."/>
            <person name="Kong W.-S."/>
            <person name="Park H."/>
            <person name="Jeong J."/>
            <person name="Song E.-S."/>
        </authorList>
    </citation>
    <scope>NUCLEOTIDE SEQUENCE [LARGE SCALE GENOMIC DNA]</scope>
    <source>
        <strain evidence="1">51987-8</strain>
    </source>
</reference>
<evidence type="ECO:0000313" key="2">
    <source>
        <dbReference type="Proteomes" id="UP000076154"/>
    </source>
</evidence>
<feature type="non-terminal residue" evidence="1">
    <location>
        <position position="1"/>
    </location>
</feature>
<organism evidence="1 2">
    <name type="scientific">Hypsizygus marmoreus</name>
    <name type="common">White beech mushroom</name>
    <name type="synonym">Agaricus marmoreus</name>
    <dbReference type="NCBI Taxonomy" id="39966"/>
    <lineage>
        <taxon>Eukaryota</taxon>
        <taxon>Fungi</taxon>
        <taxon>Dikarya</taxon>
        <taxon>Basidiomycota</taxon>
        <taxon>Agaricomycotina</taxon>
        <taxon>Agaricomycetes</taxon>
        <taxon>Agaricomycetidae</taxon>
        <taxon>Agaricales</taxon>
        <taxon>Tricholomatineae</taxon>
        <taxon>Lyophyllaceae</taxon>
        <taxon>Hypsizygus</taxon>
    </lineage>
</organism>
<gene>
    <name evidence="1" type="ORF">Hypma_006045</name>
</gene>
<dbReference type="InParanoid" id="A0A369K3U5"/>
<protein>
    <submittedName>
        <fullName evidence="1">Uncharacterized protein</fullName>
    </submittedName>
</protein>
<sequence length="30" mass="3267">QISLGNLNVGHPAYATVSTHHLPPPLRFQT</sequence>
<keyword evidence="2" id="KW-1185">Reference proteome</keyword>
<proteinExistence type="predicted"/>
<accession>A0A369K3U5</accession>
<dbReference type="Proteomes" id="UP000076154">
    <property type="component" value="Unassembled WGS sequence"/>
</dbReference>